<dbReference type="GO" id="GO:0003824">
    <property type="term" value="F:catalytic activity"/>
    <property type="evidence" value="ECO:0007669"/>
    <property type="project" value="InterPro"/>
</dbReference>
<dbReference type="PROSITE" id="PS50075">
    <property type="entry name" value="CARRIER"/>
    <property type="match status" value="4"/>
</dbReference>
<dbReference type="FunFam" id="3.30.300.30:FF:000010">
    <property type="entry name" value="Enterobactin synthetase component F"/>
    <property type="match status" value="1"/>
</dbReference>
<dbReference type="CDD" id="cd19540">
    <property type="entry name" value="LCL_NRPS-like"/>
    <property type="match status" value="3"/>
</dbReference>
<dbReference type="SUPFAM" id="SSF52777">
    <property type="entry name" value="CoA-dependent acyltransferases"/>
    <property type="match status" value="8"/>
</dbReference>
<dbReference type="PROSITE" id="PS00455">
    <property type="entry name" value="AMP_BINDING"/>
    <property type="match status" value="4"/>
</dbReference>
<dbReference type="SUPFAM" id="SSF53474">
    <property type="entry name" value="alpha/beta-Hydrolases"/>
    <property type="match status" value="1"/>
</dbReference>
<dbReference type="Pfam" id="PF13193">
    <property type="entry name" value="AMP-binding_C"/>
    <property type="match status" value="2"/>
</dbReference>
<dbReference type="Gene3D" id="1.10.1200.10">
    <property type="entry name" value="ACP-like"/>
    <property type="match status" value="3"/>
</dbReference>
<dbReference type="InterPro" id="IPR020845">
    <property type="entry name" value="AMP-binding_CS"/>
</dbReference>
<gene>
    <name evidence="7" type="ORF">IT779_26720</name>
</gene>
<accession>A0A931N5M4</accession>
<dbReference type="Proteomes" id="UP000655751">
    <property type="component" value="Unassembled WGS sequence"/>
</dbReference>
<dbReference type="InterPro" id="IPR029058">
    <property type="entry name" value="AB_hydrolase_fold"/>
</dbReference>
<dbReference type="Pfam" id="PF00668">
    <property type="entry name" value="Condensation"/>
    <property type="match status" value="4"/>
</dbReference>
<dbReference type="SUPFAM" id="SSF47336">
    <property type="entry name" value="ACP-like"/>
    <property type="match status" value="4"/>
</dbReference>
<dbReference type="Gene3D" id="3.30.559.30">
    <property type="entry name" value="Nonribosomal peptide synthetase, condensation domain"/>
    <property type="match status" value="4"/>
</dbReference>
<dbReference type="FunFam" id="1.10.1200.10:FF:000005">
    <property type="entry name" value="Nonribosomal peptide synthetase 1"/>
    <property type="match status" value="1"/>
</dbReference>
<dbReference type="Pfam" id="PF00550">
    <property type="entry name" value="PP-binding"/>
    <property type="match status" value="4"/>
</dbReference>
<feature type="domain" description="Carrier" evidence="6">
    <location>
        <begin position="987"/>
        <end position="1064"/>
    </location>
</feature>
<dbReference type="GO" id="GO:0043041">
    <property type="term" value="P:amino acid activation for nonribosomal peptide biosynthetic process"/>
    <property type="evidence" value="ECO:0007669"/>
    <property type="project" value="TreeGrafter"/>
</dbReference>
<dbReference type="InterPro" id="IPR001031">
    <property type="entry name" value="Thioesterase"/>
</dbReference>
<dbReference type="Gene3D" id="3.40.50.1820">
    <property type="entry name" value="alpha/beta hydrolase"/>
    <property type="match status" value="1"/>
</dbReference>
<feature type="domain" description="Carrier" evidence="6">
    <location>
        <begin position="3114"/>
        <end position="3189"/>
    </location>
</feature>
<keyword evidence="4" id="KW-0597">Phosphoprotein</keyword>
<dbReference type="Gene3D" id="3.40.50.980">
    <property type="match status" value="6"/>
</dbReference>
<dbReference type="GO" id="GO:0044550">
    <property type="term" value="P:secondary metabolite biosynthetic process"/>
    <property type="evidence" value="ECO:0007669"/>
    <property type="project" value="UniProtKB-ARBA"/>
</dbReference>
<dbReference type="InterPro" id="IPR045851">
    <property type="entry name" value="AMP-bd_C_sf"/>
</dbReference>
<comment type="similarity">
    <text evidence="2">Belongs to the ATP-dependent AMP-binding enzyme family.</text>
</comment>
<dbReference type="NCBIfam" id="NF003417">
    <property type="entry name" value="PRK04813.1"/>
    <property type="match status" value="4"/>
</dbReference>
<dbReference type="FunFam" id="3.40.50.980:FF:000001">
    <property type="entry name" value="Non-ribosomal peptide synthetase"/>
    <property type="match status" value="3"/>
</dbReference>
<dbReference type="InterPro" id="IPR001242">
    <property type="entry name" value="Condensation_dom"/>
</dbReference>
<evidence type="ECO:0000313" key="8">
    <source>
        <dbReference type="Proteomes" id="UP000655751"/>
    </source>
</evidence>
<comment type="cofactor">
    <cofactor evidence="1">
        <name>pantetheine 4'-phosphate</name>
        <dbReference type="ChEBI" id="CHEBI:47942"/>
    </cofactor>
</comment>
<keyword evidence="3" id="KW-0596">Phosphopantetheine</keyword>
<feature type="domain" description="Carrier" evidence="6">
    <location>
        <begin position="4200"/>
        <end position="4274"/>
    </location>
</feature>
<evidence type="ECO:0000256" key="5">
    <source>
        <dbReference type="SAM" id="MobiDB-lite"/>
    </source>
</evidence>
<dbReference type="InterPro" id="IPR006162">
    <property type="entry name" value="Ppantetheine_attach_site"/>
</dbReference>
<dbReference type="InterPro" id="IPR025110">
    <property type="entry name" value="AMP-bd_C"/>
</dbReference>
<dbReference type="SUPFAM" id="SSF56801">
    <property type="entry name" value="Acetyl-CoA synthetase-like"/>
    <property type="match status" value="4"/>
</dbReference>
<dbReference type="InterPro" id="IPR020806">
    <property type="entry name" value="PKS_PP-bd"/>
</dbReference>
<dbReference type="FunFam" id="3.40.50.980:FF:000002">
    <property type="entry name" value="Enterobactin synthetase component F"/>
    <property type="match status" value="1"/>
</dbReference>
<dbReference type="PANTHER" id="PTHR45527">
    <property type="entry name" value="NONRIBOSOMAL PEPTIDE SYNTHETASE"/>
    <property type="match status" value="1"/>
</dbReference>
<dbReference type="RefSeq" id="WP_196152176.1">
    <property type="nucleotide sequence ID" value="NZ_JADMLG010000012.1"/>
</dbReference>
<dbReference type="PROSITE" id="PS00012">
    <property type="entry name" value="PHOSPHOPANTETHEINE"/>
    <property type="match status" value="4"/>
</dbReference>
<dbReference type="GO" id="GO:0072330">
    <property type="term" value="P:monocarboxylic acid biosynthetic process"/>
    <property type="evidence" value="ECO:0007669"/>
    <property type="project" value="UniProtKB-ARBA"/>
</dbReference>
<feature type="domain" description="Carrier" evidence="6">
    <location>
        <begin position="2050"/>
        <end position="2125"/>
    </location>
</feature>
<dbReference type="GO" id="GO:0031177">
    <property type="term" value="F:phosphopantetheine binding"/>
    <property type="evidence" value="ECO:0007669"/>
    <property type="project" value="InterPro"/>
</dbReference>
<evidence type="ECO:0000313" key="7">
    <source>
        <dbReference type="EMBL" id="MBH0779872.1"/>
    </source>
</evidence>
<dbReference type="InterPro" id="IPR009081">
    <property type="entry name" value="PP-bd_ACP"/>
</dbReference>
<dbReference type="CDD" id="cd05930">
    <property type="entry name" value="A_NRPS"/>
    <property type="match status" value="1"/>
</dbReference>
<dbReference type="GO" id="GO:0008610">
    <property type="term" value="P:lipid biosynthetic process"/>
    <property type="evidence" value="ECO:0007669"/>
    <property type="project" value="UniProtKB-ARBA"/>
</dbReference>
<dbReference type="EMBL" id="JADMLG010000012">
    <property type="protein sequence ID" value="MBH0779872.1"/>
    <property type="molecule type" value="Genomic_DNA"/>
</dbReference>
<evidence type="ECO:0000256" key="2">
    <source>
        <dbReference type="ARBA" id="ARBA00006432"/>
    </source>
</evidence>
<dbReference type="FunFam" id="3.40.50.12780:FF:000012">
    <property type="entry name" value="Non-ribosomal peptide synthetase"/>
    <property type="match status" value="1"/>
</dbReference>
<dbReference type="InterPro" id="IPR010071">
    <property type="entry name" value="AA_adenyl_dom"/>
</dbReference>
<keyword evidence="8" id="KW-1185">Reference proteome</keyword>
<dbReference type="FunFam" id="1.10.1200.10:FF:000016">
    <property type="entry name" value="Non-ribosomal peptide synthase"/>
    <property type="match status" value="1"/>
</dbReference>
<reference evidence="7" key="1">
    <citation type="submission" date="2020-11" db="EMBL/GenBank/DDBJ databases">
        <title>Nocardia NEAU-351.nov., a novel actinomycete isolated from the cow dung.</title>
        <authorList>
            <person name="Zhang X."/>
        </authorList>
    </citation>
    <scope>NUCLEOTIDE SEQUENCE</scope>
    <source>
        <strain evidence="7">NEAU-351</strain>
    </source>
</reference>
<dbReference type="NCBIfam" id="TIGR01733">
    <property type="entry name" value="AA-adenyl-dom"/>
    <property type="match status" value="4"/>
</dbReference>
<dbReference type="Pfam" id="PF00975">
    <property type="entry name" value="Thioesterase"/>
    <property type="match status" value="1"/>
</dbReference>
<dbReference type="InterPro" id="IPR000873">
    <property type="entry name" value="AMP-dep_synth/lig_dom"/>
</dbReference>
<evidence type="ECO:0000259" key="6">
    <source>
        <dbReference type="PROSITE" id="PS50075"/>
    </source>
</evidence>
<feature type="region of interest" description="Disordered" evidence="5">
    <location>
        <begin position="1"/>
        <end position="20"/>
    </location>
</feature>
<name>A0A931N5M4_9NOCA</name>
<dbReference type="Gene3D" id="3.30.300.30">
    <property type="match status" value="4"/>
</dbReference>
<comment type="caution">
    <text evidence="7">The sequence shown here is derived from an EMBL/GenBank/DDBJ whole genome shotgun (WGS) entry which is preliminary data.</text>
</comment>
<dbReference type="InterPro" id="IPR042099">
    <property type="entry name" value="ANL_N_sf"/>
</dbReference>
<organism evidence="7 8">
    <name type="scientific">Nocardia bovistercoris</name>
    <dbReference type="NCBI Taxonomy" id="2785916"/>
    <lineage>
        <taxon>Bacteria</taxon>
        <taxon>Bacillati</taxon>
        <taxon>Actinomycetota</taxon>
        <taxon>Actinomycetes</taxon>
        <taxon>Mycobacteriales</taxon>
        <taxon>Nocardiaceae</taxon>
        <taxon>Nocardia</taxon>
    </lineage>
</organism>
<evidence type="ECO:0000256" key="3">
    <source>
        <dbReference type="ARBA" id="ARBA00022450"/>
    </source>
</evidence>
<dbReference type="PANTHER" id="PTHR45527:SF1">
    <property type="entry name" value="FATTY ACID SYNTHASE"/>
    <property type="match status" value="1"/>
</dbReference>
<dbReference type="InterPro" id="IPR023213">
    <property type="entry name" value="CAT-like_dom_sf"/>
</dbReference>
<dbReference type="InterPro" id="IPR036736">
    <property type="entry name" value="ACP-like_sf"/>
</dbReference>
<dbReference type="SMART" id="SM00823">
    <property type="entry name" value="PKS_PP"/>
    <property type="match status" value="4"/>
</dbReference>
<evidence type="ECO:0000256" key="1">
    <source>
        <dbReference type="ARBA" id="ARBA00001957"/>
    </source>
</evidence>
<evidence type="ECO:0000256" key="4">
    <source>
        <dbReference type="ARBA" id="ARBA00022553"/>
    </source>
</evidence>
<dbReference type="Gene3D" id="2.30.38.10">
    <property type="entry name" value="Luciferase, Domain 3"/>
    <property type="match status" value="3"/>
</dbReference>
<dbReference type="CDD" id="cd17646">
    <property type="entry name" value="A_NRPS_AB3403-like"/>
    <property type="match status" value="1"/>
</dbReference>
<dbReference type="Gene3D" id="3.40.50.12780">
    <property type="entry name" value="N-terminal domain of ligase-like"/>
    <property type="match status" value="1"/>
</dbReference>
<dbReference type="GO" id="GO:0005737">
    <property type="term" value="C:cytoplasm"/>
    <property type="evidence" value="ECO:0007669"/>
    <property type="project" value="TreeGrafter"/>
</dbReference>
<sequence length="4555" mass="489013">MSSLATDRVDQCSPDEFTPQPFALSPAQTALWYAQRIRPDVPLTIAQYVEIHGALDVGRLLYAIERYGAESQIGHLRLLEIDGVPHQVVDPTRRPGWGRVDLRGEPDPRAAAMRWMNEHAGSPFDLEHDPLITNVVLRIGDAAYIWYGRAHHILLDGYAAMNGMNRTAEIYTALEDRREPSVSRATPLADIYANESTYRNSTRFIGDRDYWMEQLDGAGGPKSLAGVTAPATGAESGRRLVGGVLDDTLDAAMSEVTAAHGTHTSTLIVAALACYVRSVTGESDVVLSLPVSARTTVALRRSAGVVSNVVPIRVRFDEHTTVADVVRHAELQITGALRHQRYRHDDIRRDCGYSRDARGFFGPMVNIMLFHNEVRFGSIVGSLHLLATGPVEDLSVNIYNGEGGRIHVDFEANPTLYTESEVDVHHGRFVDFLHRFLGAAPDTRALTMDAITDAERTLVLHRWNATDRPVDPATLVSLFAERAVECPDAIALEFEDEALTYRELDEWSNRLARLLVARGAGPDAVVGLYLRRSVELVVGMYAIVKAGAAYLPLDTDHPADRVDGILAQARPVCVLTAARDGSTAPPRAATLALDTLDLTGFDPSPLVDAERRAPLHGDNLAYVLFTSGSTGRPKGVGVTHRAIVNRLRWMQHEYPLDATDAVLQKTPATFDVSVWEFFWPLQVGARLVVAEHDGHRDPVYLACMIAERGITTAHFVPSMLSMFLDDADTAACLRLRRVFCSGEALPSITVRDFHAALGGAELHNLYGPTEAAVDVTYWPCPPDALTVPIGSPVWNTRTYVLDSRLHPVAPGAVGELYLSGVQLARGYLGQPRLTADRFVADPFTPGARMYRTGDLARWRVGADCARGVLEYLGRTDFQVKIRGLRIELGEIESALLSDPSVARAVCVAHAGRKGDELVAYVVPAPGAPASVDTAALLNALRATLPGYMVPAALIELAELPLSSNGKIDRKALPAPTGVLRSHRVAEAPRTEIERALVAIFAEVLDLAEAEIGIGDSFFDLGGNSLIAARAVARVNATFATGLTIRDLFEAGDVATVAERFADLAVDTASPRLAPALRPERIPLSLAQQRLWILNRFAEHAAAYNMPLAVRLEGPLDLEALRAGLFDVIARHESLRTTFPETAEGPYQLIHPAAEIPLTLEPVEVAGGDAVAAATEFACYEFDLRKQAPIRVALYRTGPDSHLFAVVLHHIVGDGWSIAPLARDLMTAVTARAAGSAPRWVPLPVQYADFALWQRELLGEESDPASALSRQLTYWRAELTGLPDQLDLPLDRPRPMRRSTDGGRVEFAISAETRRAAAELAAAKGVSMFMVLHATLAALLSRLCGTTDITIGTPIAGRSDPALDELVGMFVNTLVLRTEVDPASGFDRMLDAIRETDLNAFANADVPFERLVEAVNPERSGARHPLFQVMLSYDRVPELRIALPAVRTEVIDLNAAQAKFDLQLELHDDPDGGPMHAEFGYARDVFDHRTVETFARRFLTILDAVVASPQTPVGDVDILDARESGKLVPFAGSPAEPPLTLARMLADTAERVPDTIAVRYRGRGTTYRELDERSNALARVLIEHGAGPEVVVAVALPRGLDSVLAIWAVAKSGAAYVPVDPGYPSDRIGHMIADSGAMLGLTVPDCLTAMPAWPAVQGRHRKSQVDWLVLGTRELAAELAGVGSGPVTDAERHHPLRIGHPAYLIYTSGSTGKPKAVVVTHGGLISLAHEQTYLFGVTDSARTLHFSSPSFDASVLELLLGFAAGATMVVVPSGVYGGAELARILREERVTHAFITPAALATVPDVGLDHLETVIVGGEACSAELVRTWSMRHRIHNMYGPSEATVAITASHPMQAGRPVPLGVPVRGMRLFVLDSRLRPVPPGTPGELYVSGPGVARGYLGRHAMTAQRFPANPHGRRGERMYRTGDLVVLDRVHGLRFLGRADDQVKIRGFRIELSEIDHALRAHPGVSFALTVVHTDEHGQPRLAAYLTGDHDIDPAEVAESARLRLPGYMVPASITVLDTMPVTPAGKIDRKALPEPVFTARAASRAPRSEAERRVAAVFGEVLGRPVAGVEDSFFDIGGNSLLATRLAAALHAEFGVDLPVRELFEAPTVAGVAERIVEAPRTRRVALAVHTPRPGRLPLSLPQQRLWFLNRLSPESSAYNVAFAIRIDGDLDVEALTAAITDLVDRHEVLRTVFPEDADGPSQVVLPTAAAVPGLTVVETDEAGAERALRVTARRGFDLTKSTPLRISLLCTGSDHYRLGIVLHHIAADGWSLAPLTRDLAVAYAARHEGAAPMWAPLPVQYADFGLWQRACLGAESDPTSVAATQLEYWRAALADAPEELPLPFDRPRPEHPAHTAASVRFEVPGDTRDTLGLLAREHGVSMFMVLRSALAVLLRAVTGGRDIVIGTPVAGRSDTQLDELVGMFVNTLALRSDVDPDASFATLLRADRDTELAALAHADLPFERVVDELGHRGRGANRPPLFQVALTVQEEPAPALRLPGLELRAEELDIALAKFDLELRVTNSGAVSAPDYAFEFLYADELFDAGTVEILADRFQRVLAAITRNPRVSIRDIDARTEHERRTLAPALGAPAAAPRPLGALLTAAALRYPAHSALVDAADGESVSYAELDRRSNRLARALIARGLGAEDRVALGLTRSIESVLTVLAVAKSGAAFVPVDPKYPADRIRHMLTDSGVRLGITAAAHADALRAAARDETATEWLLLDDPGFAAEITRQDDRVLTDVERIRPARPADLAYIVYTSGSTGTPKGVAVTQSGLSNLAEEFRERMAVDADSRTLHFSTPSFDAAVLDLLLALGAGATMVICPPDVYGGDELGALMERTGITHAFVTPAALATIEHERWPLPRLRTLMVGGEAFGSDLIARWSAERAMFNVYGPTETTVVVSGAPARADAPSTIGSLVRGARALILDERLRPVPIGVPGELYLGGAGVARGYLDRRGLSAGRFVADPHGPAGARMYRTGDVVRWNADGGLVYLGRSDFQVKMRGFRIELGEITAALDADPAVRFAYTEVRRVADVDRIVSFVQAADDRVGVDVDAVRAAVARRLPAHMVPAAITVLDRIPLTPVGKLDVAALPEPRLHATAAARMPETENERLVAGVVAELIEAESVGADDSFFDIGGNSLLATRLVARLNAATGVAIEVRTVFTSPTVAGLAALLDRASASESRLPALVAGPRPERIPLSAAQQRLWFLHRFNRMPGAAADADRAAGAYNVPMVLRLRGALEVPALVSALHAVQRRHETLRTVFPEVDGAAVQRVLEQAEAAITLFVATVTPERVVHAVRDFVAPGFDLATEVPLRAALITVAEPGESGSAATDHVLVLVVHHIAVDGWSLEPLAADFAEAYAAATAGVDIVSPALEVQYADYTLWQRAVLGAEHDPDSTVSRSLRYWRDALSGLPDLLNVPADRPRPPVPSYSGGIVECELDARTHRELHALASSHGVSMFMVLHAALAVLLHRMTGVDDIAVGTPIAGRGHPALDRMVGMFVNTLVLRTPVRPDVPFTDLLRAVRDTDLDAFANADLPFERLVEVLNPARSRSHHPLFQVMLSVRNQPVRVLELPGLRIEANDIDTGIAKFDLQFTLTESHADPARREPNGITLSVNYARDLFDESGAERLGRRLVRLLGAVAANPTSAVGDLELLDAAEWSGLAAVRGPEADRPVTLPEVFEAAARVDRDAIALCSDGTRITYDALDRWTNRLARVLIARGVGPETLVALGIPRSVESVASVLAVAKAGAAFVPVDPLYPAHRIEHMLTDSAAALGITLADYRADLPDGAAWIVLDDTDLRAEVLAASDAPIRRDERIGELRVDNPAYVIYTSGSTGTPKGVVVTHGGLSNFAAETAKQFDVGPGSRVLHFATPSFDAAMLDLLLALGGAAALVITPPGVVGGAELAEVFVEERITHAFITTSALGTVDPTGITDLAHVLVGGEALPPDLVKRWGPGRRLHNVYGPTETTIVTVIGPPLSPGDPITIGAPIRGVGAAVLDPRLHPAPVGVTGELHLAGSALARGYLNRPGLTAQRFVANPYGKPGERMYRTGDLVRWFAGPDRGTAERAREIEYVGRTDHQVKIRGFRIELGEIDTAMGSHHAVKFSLTVGHRTPAGSTALVAYVKLRDGAGCSTGELVEHLSALVPNYMVPQSIMLLDTVPLNPVGKLDRAALPEPVFTGSAGYRAPGTPTEAAVCAAYAEVLGVETVGADDGFFELGGNSLLATKVVARLRAEGFEVPVQMMFGAATPAAIAAGLDGGVGPEAAMAAALAPVLPIRPVTDASHAPLFCVHPAIGLSWCYSGLLAHLSPNRPVYGLQAPHIAGEPGYASIAEAARRYIAHIKSVQPTGPYHLLGWSLGGLIAYEVAVRLQESGERVALLSMMDSYRLSDDLLSMAMPSVGEIVAEFGDEALGGQAPDGDLTLREAADLLRSRPGPFAALTVDHLERLYEGYANGTVLAHGFRPRVFDGDVVFFSAGADEINRSDPARRASAWEPFVTGDVHDHVLPCGHAAMTTPESLSVIGPVLHRHLDAVTEIAQEDAE</sequence>
<proteinExistence type="inferred from homology"/>
<dbReference type="Gene3D" id="3.30.559.10">
    <property type="entry name" value="Chloramphenicol acetyltransferase-like domain"/>
    <property type="match status" value="4"/>
</dbReference>
<protein>
    <submittedName>
        <fullName evidence="7">Amino acid adenylation domain-containing protein</fullName>
    </submittedName>
</protein>
<dbReference type="Pfam" id="PF00501">
    <property type="entry name" value="AMP-binding"/>
    <property type="match status" value="4"/>
</dbReference>